<dbReference type="SUPFAM" id="SSF52540">
    <property type="entry name" value="P-loop containing nucleoside triphosphate hydrolases"/>
    <property type="match status" value="1"/>
</dbReference>
<dbReference type="GO" id="GO:0016887">
    <property type="term" value="F:ATP hydrolysis activity"/>
    <property type="evidence" value="ECO:0007669"/>
    <property type="project" value="InterPro"/>
</dbReference>
<evidence type="ECO:0000259" key="9">
    <source>
        <dbReference type="PROSITE" id="PS50893"/>
    </source>
</evidence>
<sequence>MQTQAVRVRNLRKTYGGRAVVDGVSFDIAQGETFALLGPNGAGKSTTVEILEGYRRRSGGEVEVLGVDPATGGLDLKARVGIVLQSAGISGPVTVREQLRQFAGFYPDPRDVDEVIAAVGLEAQAKTRISKLSGGQQRRVDVALGIIGRPELLFLDEPTTGFDPHARREFWDLIRRLQTDGTTILLTTHYLDEAAQLADRVAVIAAGRMQAIGPLAGFGGAEARVPVVRWVEAGMLREERTDDPFGFTTALAARLGAAPEELEIVRPSLEDIYLGLVAEAEAETSATASDAVAAKGAGR</sequence>
<keyword evidence="6" id="KW-1278">Translocase</keyword>
<dbReference type="Pfam" id="PF00005">
    <property type="entry name" value="ABC_tran"/>
    <property type="match status" value="1"/>
</dbReference>
<evidence type="ECO:0000256" key="3">
    <source>
        <dbReference type="ARBA" id="ARBA00022475"/>
    </source>
</evidence>
<dbReference type="PROSITE" id="PS00211">
    <property type="entry name" value="ABC_TRANSPORTER_1"/>
    <property type="match status" value="1"/>
</dbReference>
<keyword evidence="8" id="KW-0046">Antibiotic resistance</keyword>
<keyword evidence="3" id="KW-1003">Cell membrane</keyword>
<dbReference type="FunFam" id="3.40.50.300:FF:000589">
    <property type="entry name" value="ABC transporter, ATP-binding subunit"/>
    <property type="match status" value="1"/>
</dbReference>
<evidence type="ECO:0000256" key="2">
    <source>
        <dbReference type="ARBA" id="ARBA00022448"/>
    </source>
</evidence>
<evidence type="ECO:0000256" key="4">
    <source>
        <dbReference type="ARBA" id="ARBA00022741"/>
    </source>
</evidence>
<reference evidence="10" key="1">
    <citation type="submission" date="2024-04" db="EMBL/GenBank/DDBJ databases">
        <authorList>
            <person name="Roder T."/>
            <person name="Oberhansli S."/>
            <person name="Kreuzer M."/>
        </authorList>
    </citation>
    <scope>NUCLEOTIDE SEQUENCE</scope>
    <source>
        <strain evidence="10">LWS13-1.2</strain>
    </source>
</reference>
<dbReference type="InterPro" id="IPR027417">
    <property type="entry name" value="P-loop_NTPase"/>
</dbReference>
<proteinExistence type="predicted"/>
<dbReference type="PANTHER" id="PTHR42711:SF16">
    <property type="entry name" value="ABC TRANSPORTER ATP-BINDING PROTEIN"/>
    <property type="match status" value="1"/>
</dbReference>
<dbReference type="GO" id="GO:0005524">
    <property type="term" value="F:ATP binding"/>
    <property type="evidence" value="ECO:0007669"/>
    <property type="project" value="UniProtKB-KW"/>
</dbReference>
<dbReference type="InterPro" id="IPR003593">
    <property type="entry name" value="AAA+_ATPase"/>
</dbReference>
<evidence type="ECO:0000313" key="10">
    <source>
        <dbReference type="EMBL" id="WZO33936.1"/>
    </source>
</evidence>
<keyword evidence="4" id="KW-0547">Nucleotide-binding</keyword>
<dbReference type="InterPro" id="IPR017871">
    <property type="entry name" value="ABC_transporter-like_CS"/>
</dbReference>
<feature type="domain" description="ABC transporter" evidence="9">
    <location>
        <begin position="6"/>
        <end position="231"/>
    </location>
</feature>
<protein>
    <submittedName>
        <fullName evidence="10">ABC transporter ATP-binding protein</fullName>
    </submittedName>
</protein>
<evidence type="ECO:0000256" key="6">
    <source>
        <dbReference type="ARBA" id="ARBA00022967"/>
    </source>
</evidence>
<name>A0AAU6SAM2_9MICO</name>
<dbReference type="InterPro" id="IPR003439">
    <property type="entry name" value="ABC_transporter-like_ATP-bd"/>
</dbReference>
<gene>
    <name evidence="10" type="ORF">MRBLWS13_001574</name>
</gene>
<dbReference type="GO" id="GO:0046677">
    <property type="term" value="P:response to antibiotic"/>
    <property type="evidence" value="ECO:0007669"/>
    <property type="project" value="UniProtKB-KW"/>
</dbReference>
<dbReference type="CDD" id="cd03230">
    <property type="entry name" value="ABC_DR_subfamily_A"/>
    <property type="match status" value="1"/>
</dbReference>
<keyword evidence="7" id="KW-0472">Membrane</keyword>
<dbReference type="EMBL" id="CP151632">
    <property type="protein sequence ID" value="WZO33936.1"/>
    <property type="molecule type" value="Genomic_DNA"/>
</dbReference>
<evidence type="ECO:0000256" key="8">
    <source>
        <dbReference type="ARBA" id="ARBA00023251"/>
    </source>
</evidence>
<dbReference type="PROSITE" id="PS50893">
    <property type="entry name" value="ABC_TRANSPORTER_2"/>
    <property type="match status" value="1"/>
</dbReference>
<organism evidence="10">
    <name type="scientific">Microbacterium sp. LWS13-1.2</name>
    <dbReference type="NCBI Taxonomy" id="3135264"/>
    <lineage>
        <taxon>Bacteria</taxon>
        <taxon>Bacillati</taxon>
        <taxon>Actinomycetota</taxon>
        <taxon>Actinomycetes</taxon>
        <taxon>Micrococcales</taxon>
        <taxon>Microbacteriaceae</taxon>
        <taxon>Microbacterium</taxon>
    </lineage>
</organism>
<dbReference type="GO" id="GO:0005886">
    <property type="term" value="C:plasma membrane"/>
    <property type="evidence" value="ECO:0007669"/>
    <property type="project" value="UniProtKB-SubCell"/>
</dbReference>
<dbReference type="Gene3D" id="3.40.50.300">
    <property type="entry name" value="P-loop containing nucleotide triphosphate hydrolases"/>
    <property type="match status" value="1"/>
</dbReference>
<dbReference type="InterPro" id="IPR050763">
    <property type="entry name" value="ABC_transporter_ATP-binding"/>
</dbReference>
<dbReference type="RefSeq" id="WP_349428473.1">
    <property type="nucleotide sequence ID" value="NZ_CP151632.1"/>
</dbReference>
<keyword evidence="2" id="KW-0813">Transport</keyword>
<evidence type="ECO:0000256" key="1">
    <source>
        <dbReference type="ARBA" id="ARBA00004202"/>
    </source>
</evidence>
<evidence type="ECO:0000256" key="5">
    <source>
        <dbReference type="ARBA" id="ARBA00022840"/>
    </source>
</evidence>
<dbReference type="PANTHER" id="PTHR42711">
    <property type="entry name" value="ABC TRANSPORTER ATP-BINDING PROTEIN"/>
    <property type="match status" value="1"/>
</dbReference>
<dbReference type="SMART" id="SM00382">
    <property type="entry name" value="AAA"/>
    <property type="match status" value="1"/>
</dbReference>
<accession>A0AAU6SAM2</accession>
<dbReference type="AlphaFoldDB" id="A0AAU6SAM2"/>
<keyword evidence="5 10" id="KW-0067">ATP-binding</keyword>
<evidence type="ECO:0000256" key="7">
    <source>
        <dbReference type="ARBA" id="ARBA00023136"/>
    </source>
</evidence>
<comment type="subcellular location">
    <subcellularLocation>
        <location evidence="1">Cell membrane</location>
        <topology evidence="1">Peripheral membrane protein</topology>
    </subcellularLocation>
</comment>